<evidence type="ECO:0000313" key="2">
    <source>
        <dbReference type="EMBL" id="ELK18638.1"/>
    </source>
</evidence>
<organism evidence="2 3">
    <name type="scientific">Pteropus alecto</name>
    <name type="common">Black flying fox</name>
    <dbReference type="NCBI Taxonomy" id="9402"/>
    <lineage>
        <taxon>Eukaryota</taxon>
        <taxon>Metazoa</taxon>
        <taxon>Chordata</taxon>
        <taxon>Craniata</taxon>
        <taxon>Vertebrata</taxon>
        <taxon>Euteleostomi</taxon>
        <taxon>Mammalia</taxon>
        <taxon>Eutheria</taxon>
        <taxon>Laurasiatheria</taxon>
        <taxon>Chiroptera</taxon>
        <taxon>Yinpterochiroptera</taxon>
        <taxon>Pteropodoidea</taxon>
        <taxon>Pteropodidae</taxon>
        <taxon>Pteropodinae</taxon>
        <taxon>Pteropus</taxon>
    </lineage>
</organism>
<dbReference type="InParanoid" id="L5L6G8"/>
<gene>
    <name evidence="2" type="ORF">PAL_GLEAN10007906</name>
</gene>
<dbReference type="AlphaFoldDB" id="L5L6G8"/>
<keyword evidence="3" id="KW-1185">Reference proteome</keyword>
<evidence type="ECO:0000256" key="1">
    <source>
        <dbReference type="SAM" id="SignalP"/>
    </source>
</evidence>
<keyword evidence="1" id="KW-0732">Signal</keyword>
<evidence type="ECO:0000313" key="3">
    <source>
        <dbReference type="Proteomes" id="UP000010552"/>
    </source>
</evidence>
<protein>
    <submittedName>
        <fullName evidence="2">Uncharacterized protein</fullName>
    </submittedName>
</protein>
<accession>L5L6G8</accession>
<feature type="signal peptide" evidence="1">
    <location>
        <begin position="1"/>
        <end position="24"/>
    </location>
</feature>
<dbReference type="EMBL" id="KB030308">
    <property type="protein sequence ID" value="ELK18638.1"/>
    <property type="molecule type" value="Genomic_DNA"/>
</dbReference>
<dbReference type="Proteomes" id="UP000010552">
    <property type="component" value="Unassembled WGS sequence"/>
</dbReference>
<reference evidence="3" key="1">
    <citation type="journal article" date="2013" name="Science">
        <title>Comparative analysis of bat genomes provides insight into the evolution of flight and immunity.</title>
        <authorList>
            <person name="Zhang G."/>
            <person name="Cowled C."/>
            <person name="Shi Z."/>
            <person name="Huang Z."/>
            <person name="Bishop-Lilly K.A."/>
            <person name="Fang X."/>
            <person name="Wynne J.W."/>
            <person name="Xiong Z."/>
            <person name="Baker M.L."/>
            <person name="Zhao W."/>
            <person name="Tachedjian M."/>
            <person name="Zhu Y."/>
            <person name="Zhou P."/>
            <person name="Jiang X."/>
            <person name="Ng J."/>
            <person name="Yang L."/>
            <person name="Wu L."/>
            <person name="Xiao J."/>
            <person name="Feng Y."/>
            <person name="Chen Y."/>
            <person name="Sun X."/>
            <person name="Zhang Y."/>
            <person name="Marsh G.A."/>
            <person name="Crameri G."/>
            <person name="Broder C.C."/>
            <person name="Frey K.G."/>
            <person name="Wang L.F."/>
            <person name="Wang J."/>
        </authorList>
    </citation>
    <scope>NUCLEOTIDE SEQUENCE [LARGE SCALE GENOMIC DNA]</scope>
</reference>
<proteinExistence type="predicted"/>
<feature type="chain" id="PRO_5003969977" evidence="1">
    <location>
        <begin position="25"/>
        <end position="105"/>
    </location>
</feature>
<sequence>MMLSYFWTMKIMLIFDSALFEGTARQRSVHLGASALAACSAGWILVEPKLVGKELALARDRIVDRGWWMVDGGSRCGCSDGIGFARGGNCKIKGRRASKLPEQPD</sequence>
<name>L5L6G8_PTEAL</name>